<dbReference type="InterPro" id="IPR002347">
    <property type="entry name" value="SDR_fam"/>
</dbReference>
<evidence type="ECO:0000259" key="3">
    <source>
        <dbReference type="SMART" id="SM00822"/>
    </source>
</evidence>
<comment type="similarity">
    <text evidence="1">Belongs to the short-chain dehydrogenases/reductases (SDR) family.</text>
</comment>
<gene>
    <name evidence="4" type="ORF">OG626_23385</name>
</gene>
<dbReference type="AlphaFoldDB" id="A0AAU3GXG3"/>
<reference evidence="4" key="1">
    <citation type="submission" date="2022-10" db="EMBL/GenBank/DDBJ databases">
        <title>The complete genomes of actinobacterial strains from the NBC collection.</title>
        <authorList>
            <person name="Joergensen T.S."/>
            <person name="Alvarez Arevalo M."/>
            <person name="Sterndorff E.B."/>
            <person name="Faurdal D."/>
            <person name="Vuksanovic O."/>
            <person name="Mourched A.-S."/>
            <person name="Charusanti P."/>
            <person name="Shaw S."/>
            <person name="Blin K."/>
            <person name="Weber T."/>
        </authorList>
    </citation>
    <scope>NUCLEOTIDE SEQUENCE</scope>
    <source>
        <strain evidence="4">NBC_01401</strain>
    </source>
</reference>
<dbReference type="InterPro" id="IPR036291">
    <property type="entry name" value="NAD(P)-bd_dom_sf"/>
</dbReference>
<sequence>MPTPPAATQPNELHGQVALITGSTSGIGLEAARLFVREGASVILSGRNAERGAEALTTLPDGPGTARFVAADLGDLDSVSALAEQAGPVGILVNNASVFPAAPTTEQSIAVFQQMFDINVRGTYFLTASLVPAMLERGRGSIVNVSSGSASKGVPGVSAYSATKAALESFTRTWAAEFSPHGVRVNSVAPGPTMTEGALAEMGDAAAELADSLPLRRTGRPSEIAEAILFLASPRAGFITGANLAADGGITAV</sequence>
<dbReference type="InterPro" id="IPR020904">
    <property type="entry name" value="Sc_DH/Rdtase_CS"/>
</dbReference>
<dbReference type="Gene3D" id="3.40.50.720">
    <property type="entry name" value="NAD(P)-binding Rossmann-like Domain"/>
    <property type="match status" value="1"/>
</dbReference>
<dbReference type="PRINTS" id="PR00081">
    <property type="entry name" value="GDHRDH"/>
</dbReference>
<name>A0AAU3GXG3_9ACTN</name>
<accession>A0AAU3GXG3</accession>
<dbReference type="SMART" id="SM00822">
    <property type="entry name" value="PKS_KR"/>
    <property type="match status" value="1"/>
</dbReference>
<dbReference type="PANTHER" id="PTHR43639">
    <property type="entry name" value="OXIDOREDUCTASE, SHORT-CHAIN DEHYDROGENASE/REDUCTASE FAMILY (AFU_ORTHOLOGUE AFUA_5G02870)"/>
    <property type="match status" value="1"/>
</dbReference>
<dbReference type="CDD" id="cd05233">
    <property type="entry name" value="SDR_c"/>
    <property type="match status" value="1"/>
</dbReference>
<dbReference type="SUPFAM" id="SSF51735">
    <property type="entry name" value="NAD(P)-binding Rossmann-fold domains"/>
    <property type="match status" value="1"/>
</dbReference>
<dbReference type="GO" id="GO:0016491">
    <property type="term" value="F:oxidoreductase activity"/>
    <property type="evidence" value="ECO:0007669"/>
    <property type="project" value="UniProtKB-KW"/>
</dbReference>
<dbReference type="InterPro" id="IPR057326">
    <property type="entry name" value="KR_dom"/>
</dbReference>
<protein>
    <submittedName>
        <fullName evidence="4">SDR family oxidoreductase</fullName>
    </submittedName>
</protein>
<dbReference type="PRINTS" id="PR00080">
    <property type="entry name" value="SDRFAMILY"/>
</dbReference>
<organism evidence="4">
    <name type="scientific">Streptomyces sp. NBC_01401</name>
    <dbReference type="NCBI Taxonomy" id="2903854"/>
    <lineage>
        <taxon>Bacteria</taxon>
        <taxon>Bacillati</taxon>
        <taxon>Actinomycetota</taxon>
        <taxon>Actinomycetes</taxon>
        <taxon>Kitasatosporales</taxon>
        <taxon>Streptomycetaceae</taxon>
        <taxon>Streptomyces</taxon>
    </lineage>
</organism>
<dbReference type="NCBIfam" id="NF005559">
    <property type="entry name" value="PRK07231.1"/>
    <property type="match status" value="1"/>
</dbReference>
<dbReference type="PANTHER" id="PTHR43639:SF1">
    <property type="entry name" value="SHORT-CHAIN DEHYDROGENASE_REDUCTASE FAMILY PROTEIN"/>
    <property type="match status" value="1"/>
</dbReference>
<evidence type="ECO:0000256" key="1">
    <source>
        <dbReference type="ARBA" id="ARBA00006484"/>
    </source>
</evidence>
<dbReference type="FunFam" id="3.40.50.720:FF:000084">
    <property type="entry name" value="Short-chain dehydrogenase reductase"/>
    <property type="match status" value="1"/>
</dbReference>
<proteinExistence type="inferred from homology"/>
<keyword evidence="2" id="KW-0560">Oxidoreductase</keyword>
<dbReference type="Pfam" id="PF13561">
    <property type="entry name" value="adh_short_C2"/>
    <property type="match status" value="1"/>
</dbReference>
<evidence type="ECO:0000313" key="4">
    <source>
        <dbReference type="EMBL" id="WTY97622.1"/>
    </source>
</evidence>
<dbReference type="EMBL" id="CP109535">
    <property type="protein sequence ID" value="WTY97622.1"/>
    <property type="molecule type" value="Genomic_DNA"/>
</dbReference>
<dbReference type="PROSITE" id="PS00061">
    <property type="entry name" value="ADH_SHORT"/>
    <property type="match status" value="1"/>
</dbReference>
<evidence type="ECO:0000256" key="2">
    <source>
        <dbReference type="ARBA" id="ARBA00023002"/>
    </source>
</evidence>
<feature type="domain" description="Ketoreductase" evidence="3">
    <location>
        <begin position="16"/>
        <end position="191"/>
    </location>
</feature>